<gene>
    <name evidence="1" type="ORF">NUW54_g5018</name>
</gene>
<dbReference type="EMBL" id="JANSHE010001193">
    <property type="protein sequence ID" value="KAJ3004004.1"/>
    <property type="molecule type" value="Genomic_DNA"/>
</dbReference>
<keyword evidence="2" id="KW-1185">Reference proteome</keyword>
<evidence type="ECO:0000313" key="1">
    <source>
        <dbReference type="EMBL" id="KAJ3004004.1"/>
    </source>
</evidence>
<comment type="caution">
    <text evidence="1">The sequence shown here is derived from an EMBL/GenBank/DDBJ whole genome shotgun (WGS) entry which is preliminary data.</text>
</comment>
<sequence>MADVNSTPLRGQHITGPFSAAQQPGVETLRRELRETMLHKLLCLPYKDWMDAFLPAQANDAEIDDTKFADMFNSVPLEGTEDKMYDPFVKAVSGAGILDGFMVAKTYARPDPTDKDKLKVDGGMYPKDCPAAIEHRTGMSVPPSPAG</sequence>
<accession>A0ACC1PZC4</accession>
<reference evidence="1" key="1">
    <citation type="submission" date="2022-08" db="EMBL/GenBank/DDBJ databases">
        <title>Genome Sequence of Pycnoporus sanguineus.</title>
        <authorList>
            <person name="Buettner E."/>
        </authorList>
    </citation>
    <scope>NUCLEOTIDE SEQUENCE</scope>
    <source>
        <strain evidence="1">CG-C14</strain>
    </source>
</reference>
<protein>
    <submittedName>
        <fullName evidence="1">Uncharacterized protein</fullName>
    </submittedName>
</protein>
<organism evidence="1 2">
    <name type="scientific">Trametes sanguinea</name>
    <dbReference type="NCBI Taxonomy" id="158606"/>
    <lineage>
        <taxon>Eukaryota</taxon>
        <taxon>Fungi</taxon>
        <taxon>Dikarya</taxon>
        <taxon>Basidiomycota</taxon>
        <taxon>Agaricomycotina</taxon>
        <taxon>Agaricomycetes</taxon>
        <taxon>Polyporales</taxon>
        <taxon>Polyporaceae</taxon>
        <taxon>Trametes</taxon>
    </lineage>
</organism>
<evidence type="ECO:0000313" key="2">
    <source>
        <dbReference type="Proteomes" id="UP001144978"/>
    </source>
</evidence>
<name>A0ACC1PZC4_9APHY</name>
<proteinExistence type="predicted"/>
<dbReference type="Proteomes" id="UP001144978">
    <property type="component" value="Unassembled WGS sequence"/>
</dbReference>